<comment type="caution">
    <text evidence="4">The sequence shown here is derived from an EMBL/GenBank/DDBJ whole genome shotgun (WGS) entry which is preliminary data.</text>
</comment>
<dbReference type="PROSITE" id="PS50088">
    <property type="entry name" value="ANK_REPEAT"/>
    <property type="match status" value="11"/>
</dbReference>
<feature type="repeat" description="ANK" evidence="2">
    <location>
        <begin position="1231"/>
        <end position="1263"/>
    </location>
</feature>
<protein>
    <submittedName>
        <fullName evidence="4">Ankyrin repeat-containing domain protein</fullName>
    </submittedName>
</protein>
<dbReference type="PROSITE" id="PS50837">
    <property type="entry name" value="NACHT"/>
    <property type="match status" value="1"/>
</dbReference>
<dbReference type="InterPro" id="IPR054471">
    <property type="entry name" value="GPIID_WHD"/>
</dbReference>
<dbReference type="SUPFAM" id="SSF48403">
    <property type="entry name" value="Ankyrin repeat"/>
    <property type="match status" value="2"/>
</dbReference>
<dbReference type="Pfam" id="PF13637">
    <property type="entry name" value="Ank_4"/>
    <property type="match status" value="2"/>
</dbReference>
<evidence type="ECO:0000313" key="5">
    <source>
        <dbReference type="Proteomes" id="UP001303115"/>
    </source>
</evidence>
<feature type="repeat" description="ANK" evidence="2">
    <location>
        <begin position="1192"/>
        <end position="1230"/>
    </location>
</feature>
<dbReference type="Gene3D" id="3.40.50.1580">
    <property type="entry name" value="Nucleoside phosphorylase domain"/>
    <property type="match status" value="1"/>
</dbReference>
<dbReference type="PRINTS" id="PR01415">
    <property type="entry name" value="ANKYRIN"/>
</dbReference>
<dbReference type="SMART" id="SM00248">
    <property type="entry name" value="ANK"/>
    <property type="match status" value="15"/>
</dbReference>
<proteinExistence type="predicted"/>
<dbReference type="PANTHER" id="PTHR24118:SF99">
    <property type="entry name" value="POTE ANKYRIN DOMAIN FAMILY MEMBER 3C-RELATED"/>
    <property type="match status" value="1"/>
</dbReference>
<organism evidence="4 5">
    <name type="scientific">Parachaetomium inaequale</name>
    <dbReference type="NCBI Taxonomy" id="2588326"/>
    <lineage>
        <taxon>Eukaryota</taxon>
        <taxon>Fungi</taxon>
        <taxon>Dikarya</taxon>
        <taxon>Ascomycota</taxon>
        <taxon>Pezizomycotina</taxon>
        <taxon>Sordariomycetes</taxon>
        <taxon>Sordariomycetidae</taxon>
        <taxon>Sordariales</taxon>
        <taxon>Chaetomiaceae</taxon>
        <taxon>Parachaetomium</taxon>
    </lineage>
</organism>
<dbReference type="Pfam" id="PF24883">
    <property type="entry name" value="NPHP3_N"/>
    <property type="match status" value="1"/>
</dbReference>
<dbReference type="Pfam" id="PF12796">
    <property type="entry name" value="Ank_2"/>
    <property type="match status" value="4"/>
</dbReference>
<feature type="repeat" description="ANK" evidence="2">
    <location>
        <begin position="1159"/>
        <end position="1191"/>
    </location>
</feature>
<dbReference type="SUPFAM" id="SSF52540">
    <property type="entry name" value="P-loop containing nucleoside triphosphate hydrolases"/>
    <property type="match status" value="1"/>
</dbReference>
<dbReference type="PROSITE" id="PS50297">
    <property type="entry name" value="ANK_REP_REGION"/>
    <property type="match status" value="7"/>
</dbReference>
<dbReference type="InterPro" id="IPR035994">
    <property type="entry name" value="Nucleoside_phosphorylase_sf"/>
</dbReference>
<keyword evidence="2" id="KW-0040">ANK repeat</keyword>
<evidence type="ECO:0000256" key="1">
    <source>
        <dbReference type="ARBA" id="ARBA00022737"/>
    </source>
</evidence>
<dbReference type="GO" id="GO:0009116">
    <property type="term" value="P:nucleoside metabolic process"/>
    <property type="evidence" value="ECO:0007669"/>
    <property type="project" value="InterPro"/>
</dbReference>
<dbReference type="Gene3D" id="3.40.50.300">
    <property type="entry name" value="P-loop containing nucleotide triphosphate hydrolases"/>
    <property type="match status" value="1"/>
</dbReference>
<dbReference type="Pfam" id="PF22939">
    <property type="entry name" value="WHD_GPIID"/>
    <property type="match status" value="1"/>
</dbReference>
<dbReference type="InterPro" id="IPR027417">
    <property type="entry name" value="P-loop_NTPase"/>
</dbReference>
<dbReference type="InterPro" id="IPR002110">
    <property type="entry name" value="Ankyrin_rpt"/>
</dbReference>
<feature type="repeat" description="ANK" evidence="2">
    <location>
        <begin position="1366"/>
        <end position="1399"/>
    </location>
</feature>
<dbReference type="PANTHER" id="PTHR24118">
    <property type="entry name" value="POTE ANKYRIN DOMAIN"/>
    <property type="match status" value="1"/>
</dbReference>
<dbReference type="Proteomes" id="UP001303115">
    <property type="component" value="Unassembled WGS sequence"/>
</dbReference>
<evidence type="ECO:0000256" key="2">
    <source>
        <dbReference type="PROSITE-ProRule" id="PRU00023"/>
    </source>
</evidence>
<evidence type="ECO:0000313" key="4">
    <source>
        <dbReference type="EMBL" id="KAK4034855.1"/>
    </source>
</evidence>
<dbReference type="InterPro" id="IPR056884">
    <property type="entry name" value="NPHP3-like_N"/>
</dbReference>
<dbReference type="InterPro" id="IPR036770">
    <property type="entry name" value="Ankyrin_rpt-contain_sf"/>
</dbReference>
<dbReference type="EMBL" id="MU854463">
    <property type="protein sequence ID" value="KAK4034855.1"/>
    <property type="molecule type" value="Genomic_DNA"/>
</dbReference>
<dbReference type="InterPro" id="IPR007111">
    <property type="entry name" value="NACHT_NTPase"/>
</dbReference>
<evidence type="ECO:0000259" key="3">
    <source>
        <dbReference type="PROSITE" id="PS50837"/>
    </source>
</evidence>
<dbReference type="GO" id="GO:0003824">
    <property type="term" value="F:catalytic activity"/>
    <property type="evidence" value="ECO:0007669"/>
    <property type="project" value="InterPro"/>
</dbReference>
<accession>A0AAN6PAR2</accession>
<dbReference type="InterPro" id="IPR000845">
    <property type="entry name" value="Nucleoside_phosphorylase_d"/>
</dbReference>
<feature type="repeat" description="ANK" evidence="2">
    <location>
        <begin position="1093"/>
        <end position="1125"/>
    </location>
</feature>
<name>A0AAN6PAR2_9PEZI</name>
<dbReference type="SUPFAM" id="SSF53167">
    <property type="entry name" value="Purine and uridine phosphorylases"/>
    <property type="match status" value="1"/>
</dbReference>
<keyword evidence="5" id="KW-1185">Reference proteome</keyword>
<feature type="repeat" description="ANK" evidence="2">
    <location>
        <begin position="1400"/>
        <end position="1429"/>
    </location>
</feature>
<dbReference type="Pfam" id="PF01048">
    <property type="entry name" value="PNP_UDP_1"/>
    <property type="match status" value="1"/>
</dbReference>
<feature type="domain" description="NACHT" evidence="3">
    <location>
        <begin position="435"/>
        <end position="581"/>
    </location>
</feature>
<feature type="repeat" description="ANK" evidence="2">
    <location>
        <begin position="1332"/>
        <end position="1365"/>
    </location>
</feature>
<dbReference type="Gene3D" id="1.25.40.20">
    <property type="entry name" value="Ankyrin repeat-containing domain"/>
    <property type="match status" value="4"/>
</dbReference>
<feature type="repeat" description="ANK" evidence="2">
    <location>
        <begin position="1126"/>
        <end position="1158"/>
    </location>
</feature>
<feature type="repeat" description="ANK" evidence="2">
    <location>
        <begin position="1264"/>
        <end position="1297"/>
    </location>
</feature>
<sequence length="1429" mass="156980">MGGDSDSSPTTVGTLSSSATTLLDLFETPLRPPPPCHSFGVAIMCALPLEATAVGALFEETWDDTKLDTAPTDTNAYSVGTIASHPVVLAHMPGMGKTNAASVATNLRASFGGLRLVLVVGICGGAPRASGNESDEQLLGDVVVSTGLIQYDLGRRFPGRFVRKDTPRDSLSKLSVEANKVLAKLQTIQGREQLSHRVSRHLDTLQQQLGSMAAHPGRNEDKLFHPNYLHKHHDPSKCAVCAKSEDSVCDEAFEKSCDTLKCSQQASDLVSRLRPRQKSQPVVHFGLVASGDTVMRSGRDRDDIAHRDGVIAFEMEGAGMWEELRHASCLIVKSICDYADSHKNKLFQGYAAAVAAATAKALLQSWDAHKPNSLHPRKKKPTLSAQEIKLLSRLKTVPYADRKDRNPHRVPGTCEWFVGHKLFRNWLEDSEGESKAFWVSADPGCGKSVLAKYLVDEVLPTTEARTTCYFFFKDDFEDQKTAANAISCILHQLFTQKPVLVSDAVRTQLEAEVEELRLSFRGLWDLLLKVAEDEDAGEILCILDALDECGADDRRRLANALLDQHRRKKAPNLKFLLTSRPFGSIRRGFQPPDAAELAVLHLSGENEEEMRQISREIELFIRARVRGVAANLRLEKEKQDMLLDGLLGVPHRTYLWVYLTLDLVESDDNINKGKIKQAISQLPKSVDEAYERVLLMSRDADEARKALHIIVAAERPLTLREMNFAMELRPSHKSYQDVDLSPDELFRERLRDICGLFVTVMESKIYLLHQTAREFLVRADSGQEEPAKQLEDKKTKFKWKHSLEPPESHRILGEICLWNLQFPEPLNDTVTGDHYQLNARMREYDFLGYSTYLWTIHLGAPHVRIDKQMTEAMVAVCHACHQHRPFWFKAKVKETYHTKRAEMYSNLADDPDSTVLMIASCLGLAPAVEALIKTGGGSLLARDSKGRTALAWAAGYGRVEAARVLIENSQSGMFRGLGWLGIWKPAIIEAADNSGVTPLMWAATAGSESVVKLLLDKGADIEARDEQDRTPLLAAYDTAVIRLLLERGADVEARDYFGSTALTTASQDPNGEDNVRLLLRHGAKVDEPELRGDGYTPLIAAIELQREGNIKILLEHNANVAAPGTRGHTPLTKACDVGMLDLVKLLLEKGVGVDDKGAGGMTGLACACSSGHEAVVRFLVERGADVNSVTDNGYTPLFFTWSYGTAFRQECVSISRFLLDSGADIEARNSQDATVLTHLASFGYLHAVRWLLENGADIEARNVDGQTPLAWTAASQNGARCVPLLLEAGADVNATARDGKSALQLAIVLNGSLKAVEHLLEHGIDIEHRDDSGRTALSYAAGCGRMVGFVELLLAKGADVHSRDGRGMTPLFWATGKAVATAVAKMLIEHGADVHVKDDDGRTPLSLACGEGGNPQTAQLLREMGGKMD</sequence>
<feature type="repeat" description="ANK" evidence="2">
    <location>
        <begin position="1298"/>
        <end position="1331"/>
    </location>
</feature>
<keyword evidence="1" id="KW-0677">Repeat</keyword>
<gene>
    <name evidence="4" type="ORF">C8A01DRAFT_38679</name>
</gene>
<feature type="repeat" description="ANK" evidence="2">
    <location>
        <begin position="994"/>
        <end position="1026"/>
    </location>
</feature>
<reference evidence="5" key="1">
    <citation type="journal article" date="2023" name="Mol. Phylogenet. Evol.">
        <title>Genome-scale phylogeny and comparative genomics of the fungal order Sordariales.</title>
        <authorList>
            <person name="Hensen N."/>
            <person name="Bonometti L."/>
            <person name="Westerberg I."/>
            <person name="Brannstrom I.O."/>
            <person name="Guillou S."/>
            <person name="Cros-Aarteil S."/>
            <person name="Calhoun S."/>
            <person name="Haridas S."/>
            <person name="Kuo A."/>
            <person name="Mondo S."/>
            <person name="Pangilinan J."/>
            <person name="Riley R."/>
            <person name="LaButti K."/>
            <person name="Andreopoulos B."/>
            <person name="Lipzen A."/>
            <person name="Chen C."/>
            <person name="Yan M."/>
            <person name="Daum C."/>
            <person name="Ng V."/>
            <person name="Clum A."/>
            <person name="Steindorff A."/>
            <person name="Ohm R.A."/>
            <person name="Martin F."/>
            <person name="Silar P."/>
            <person name="Natvig D.O."/>
            <person name="Lalanne C."/>
            <person name="Gautier V."/>
            <person name="Ament-Velasquez S.L."/>
            <person name="Kruys A."/>
            <person name="Hutchinson M.I."/>
            <person name="Powell A.J."/>
            <person name="Barry K."/>
            <person name="Miller A.N."/>
            <person name="Grigoriev I.V."/>
            <person name="Debuchy R."/>
            <person name="Gladieux P."/>
            <person name="Hiltunen Thoren M."/>
            <person name="Johannesson H."/>
        </authorList>
    </citation>
    <scope>NUCLEOTIDE SEQUENCE [LARGE SCALE GENOMIC DNA]</scope>
    <source>
        <strain evidence="5">CBS 284.82</strain>
    </source>
</reference>